<dbReference type="EMBL" id="KV921693">
    <property type="protein sequence ID" value="ORE12358.1"/>
    <property type="molecule type" value="Genomic_DNA"/>
</dbReference>
<dbReference type="Proteomes" id="UP000242381">
    <property type="component" value="Unassembled WGS sequence"/>
</dbReference>
<protein>
    <submittedName>
        <fullName evidence="1">Uncharacterized protein</fullName>
    </submittedName>
</protein>
<proteinExistence type="predicted"/>
<accession>A0A1X0RKC8</accession>
<dbReference type="AlphaFoldDB" id="A0A1X0RKC8"/>
<sequence>MSNYGLTEAQVIELIQYYSEKVGRDRTIESILSDEIFEDLENSSIKELRSNIQKYTKDAIKYDGNR</sequence>
<name>A0A1X0RKC8_RHIZD</name>
<evidence type="ECO:0000313" key="1">
    <source>
        <dbReference type="EMBL" id="ORE12358.1"/>
    </source>
</evidence>
<gene>
    <name evidence="1" type="ORF">BCV71DRAFT_230407</name>
</gene>
<evidence type="ECO:0000313" key="2">
    <source>
        <dbReference type="Proteomes" id="UP000242381"/>
    </source>
</evidence>
<reference evidence="1 2" key="1">
    <citation type="journal article" date="2016" name="Proc. Natl. Acad. Sci. U.S.A.">
        <title>Lipid metabolic changes in an early divergent fungus govern the establishment of a mutualistic symbiosis with endobacteria.</title>
        <authorList>
            <person name="Lastovetsky O.A."/>
            <person name="Gaspar M.L."/>
            <person name="Mondo S.J."/>
            <person name="LaButti K.M."/>
            <person name="Sandor L."/>
            <person name="Grigoriev I.V."/>
            <person name="Henry S.A."/>
            <person name="Pawlowska T.E."/>
        </authorList>
    </citation>
    <scope>NUCLEOTIDE SEQUENCE [LARGE SCALE GENOMIC DNA]</scope>
    <source>
        <strain evidence="1 2">ATCC 11559</strain>
    </source>
</reference>
<organism evidence="1 2">
    <name type="scientific">Rhizopus microsporus</name>
    <dbReference type="NCBI Taxonomy" id="58291"/>
    <lineage>
        <taxon>Eukaryota</taxon>
        <taxon>Fungi</taxon>
        <taxon>Fungi incertae sedis</taxon>
        <taxon>Mucoromycota</taxon>
        <taxon>Mucoromycotina</taxon>
        <taxon>Mucoromycetes</taxon>
        <taxon>Mucorales</taxon>
        <taxon>Mucorineae</taxon>
        <taxon>Rhizopodaceae</taxon>
        <taxon>Rhizopus</taxon>
    </lineage>
</organism>